<organism evidence="2 4">
    <name type="scientific">Bacillus thuringiensis</name>
    <dbReference type="NCBI Taxonomy" id="1428"/>
    <lineage>
        <taxon>Bacteria</taxon>
        <taxon>Bacillati</taxon>
        <taxon>Bacillota</taxon>
        <taxon>Bacilli</taxon>
        <taxon>Bacillales</taxon>
        <taxon>Bacillaceae</taxon>
        <taxon>Bacillus</taxon>
        <taxon>Bacillus cereus group</taxon>
    </lineage>
</organism>
<evidence type="ECO:0000313" key="2">
    <source>
        <dbReference type="EMBL" id="PFA93923.1"/>
    </source>
</evidence>
<dbReference type="Proteomes" id="UP000220397">
    <property type="component" value="Unassembled WGS sequence"/>
</dbReference>
<keyword evidence="3" id="KW-1185">Reference proteome</keyword>
<evidence type="ECO:0000313" key="4">
    <source>
        <dbReference type="Proteomes" id="UP000220397"/>
    </source>
</evidence>
<reference evidence="1 3" key="1">
    <citation type="submission" date="2017-04" db="EMBL/GenBank/DDBJ databases">
        <title>Complete Genome Sequence of Bacillus thuringiensis type Strain ATCC 10792.</title>
        <authorList>
            <person name="Oh D.-H."/>
            <person name="Park B.-J."/>
            <person name="Shuai W."/>
            <person name="Chelliah R."/>
        </authorList>
    </citation>
    <scope>NUCLEOTIDE SEQUENCE [LARGE SCALE GENOMIC DNA]</scope>
    <source>
        <strain evidence="1 3">ATCC 10792</strain>
    </source>
</reference>
<proteinExistence type="predicted"/>
<reference evidence="2 4" key="2">
    <citation type="submission" date="2017-09" db="EMBL/GenBank/DDBJ databases">
        <title>Large-scale bioinformatics analysis of Bacillus genomes uncovers conserved roles of natural products in bacterial physiology.</title>
        <authorList>
            <consortium name="Agbiome Team Llc"/>
            <person name="Bleich R.M."/>
            <person name="Kirk G.J."/>
            <person name="Santa Maria K.C."/>
            <person name="Allen S.E."/>
            <person name="Farag S."/>
            <person name="Shank E.A."/>
            <person name="Bowers A."/>
        </authorList>
    </citation>
    <scope>NUCLEOTIDE SEQUENCE [LARGE SCALE GENOMIC DNA]</scope>
    <source>
        <strain evidence="2 4">AFS015413</strain>
    </source>
</reference>
<dbReference type="AlphaFoldDB" id="A0A1S7FBG0"/>
<dbReference type="GeneID" id="67470584"/>
<gene>
    <name evidence="1" type="ORF">CAB88_25570</name>
    <name evidence="2" type="ORF">CN398_26820</name>
</gene>
<evidence type="ECO:0000313" key="1">
    <source>
        <dbReference type="EMBL" id="ARP60248.1"/>
    </source>
</evidence>
<accession>A0A1S7FBG0</accession>
<evidence type="ECO:0000313" key="3">
    <source>
        <dbReference type="Proteomes" id="UP000194143"/>
    </source>
</evidence>
<dbReference type="Proteomes" id="UP000194143">
    <property type="component" value="Chromosome"/>
</dbReference>
<dbReference type="RefSeq" id="WP_000113340.1">
    <property type="nucleotide sequence ID" value="NZ_CAKJXA010000025.1"/>
</dbReference>
<protein>
    <recommendedName>
        <fullName evidence="5">Phage protein</fullName>
    </recommendedName>
</protein>
<dbReference type="EMBL" id="NTUS01000128">
    <property type="protein sequence ID" value="PFA93923.1"/>
    <property type="molecule type" value="Genomic_DNA"/>
</dbReference>
<name>A0A1S7FBG0_BACTU</name>
<evidence type="ECO:0008006" key="5">
    <source>
        <dbReference type="Google" id="ProtNLM"/>
    </source>
</evidence>
<sequence length="128" mass="14540">MARLSDLVNVNITRNSIKIQGVSIPVIFTFESFPYVEEAFGTPYHEFEKEMNDMLAKGQFSLGENEAKLMRALIYAMVRSGGTECTLDEIKGAIPMNDLPDIFIVVYEIFSGQTFQNSDMEKLKQEKK</sequence>
<dbReference type="EMBL" id="CP021061">
    <property type="protein sequence ID" value="ARP60248.1"/>
    <property type="molecule type" value="Genomic_DNA"/>
</dbReference>